<evidence type="ECO:0000313" key="3">
    <source>
        <dbReference type="Proteomes" id="UP000605846"/>
    </source>
</evidence>
<feature type="compositionally biased region" description="Polar residues" evidence="1">
    <location>
        <begin position="76"/>
        <end position="87"/>
    </location>
</feature>
<keyword evidence="3" id="KW-1185">Reference proteome</keyword>
<dbReference type="OrthoDB" id="5596610at2759"/>
<evidence type="ECO:0000313" key="2">
    <source>
        <dbReference type="EMBL" id="KAF7732347.1"/>
    </source>
</evidence>
<sequence length="87" mass="10354">MTKRVQFSCQVEFASTFDNEEYDRTAQEVAKLTYKDMAELLTMKSQWRKDMERMLAERAAKEQQQEEEEQDPFVYNANNNNPCEICT</sequence>
<name>A0A8H7BW43_9FUNG</name>
<organism evidence="2 3">
    <name type="scientific">Apophysomyces ossiformis</name>
    <dbReference type="NCBI Taxonomy" id="679940"/>
    <lineage>
        <taxon>Eukaryota</taxon>
        <taxon>Fungi</taxon>
        <taxon>Fungi incertae sedis</taxon>
        <taxon>Mucoromycota</taxon>
        <taxon>Mucoromycotina</taxon>
        <taxon>Mucoromycetes</taxon>
        <taxon>Mucorales</taxon>
        <taxon>Mucorineae</taxon>
        <taxon>Mucoraceae</taxon>
        <taxon>Apophysomyces</taxon>
    </lineage>
</organism>
<dbReference type="AlphaFoldDB" id="A0A8H7BW43"/>
<proteinExistence type="predicted"/>
<feature type="region of interest" description="Disordered" evidence="1">
    <location>
        <begin position="60"/>
        <end position="87"/>
    </location>
</feature>
<protein>
    <submittedName>
        <fullName evidence="2">Uncharacterized protein</fullName>
    </submittedName>
</protein>
<dbReference type="Proteomes" id="UP000605846">
    <property type="component" value="Unassembled WGS sequence"/>
</dbReference>
<reference evidence="2" key="1">
    <citation type="submission" date="2020-01" db="EMBL/GenBank/DDBJ databases">
        <title>Genome Sequencing of Three Apophysomyces-Like Fungal Strains Confirms a Novel Fungal Genus in the Mucoromycota with divergent Burkholderia-like Endosymbiotic Bacteria.</title>
        <authorList>
            <person name="Stajich J.E."/>
            <person name="Macias A.M."/>
            <person name="Carter-House D."/>
            <person name="Lovett B."/>
            <person name="Kasson L.R."/>
            <person name="Berry K."/>
            <person name="Grigoriev I."/>
            <person name="Chang Y."/>
            <person name="Spatafora J."/>
            <person name="Kasson M.T."/>
        </authorList>
    </citation>
    <scope>NUCLEOTIDE SEQUENCE</scope>
    <source>
        <strain evidence="2">NRRL A-21654</strain>
    </source>
</reference>
<gene>
    <name evidence="2" type="ORF">EC973_005243</name>
</gene>
<dbReference type="EMBL" id="JABAYA010000003">
    <property type="protein sequence ID" value="KAF7732347.1"/>
    <property type="molecule type" value="Genomic_DNA"/>
</dbReference>
<evidence type="ECO:0000256" key="1">
    <source>
        <dbReference type="SAM" id="MobiDB-lite"/>
    </source>
</evidence>
<accession>A0A8H7BW43</accession>
<comment type="caution">
    <text evidence="2">The sequence shown here is derived from an EMBL/GenBank/DDBJ whole genome shotgun (WGS) entry which is preliminary data.</text>
</comment>